<evidence type="ECO:0000313" key="3">
    <source>
        <dbReference type="Proteomes" id="UP000017396"/>
    </source>
</evidence>
<evidence type="ECO:0000313" key="2">
    <source>
        <dbReference type="EMBL" id="AGY57384.1"/>
    </source>
</evidence>
<dbReference type="Proteomes" id="UP000017396">
    <property type="component" value="Chromosome"/>
</dbReference>
<reference evidence="2 3" key="1">
    <citation type="journal article" date="2013" name="PLoS ONE">
        <title>Cultivation and Complete Genome Sequencing of Gloeobacter kilaueensis sp. nov., from a Lava Cave in Kilauea Caldera, Hawai'i.</title>
        <authorList>
            <person name="Saw J.H."/>
            <person name="Schatz M."/>
            <person name="Brown M.V."/>
            <person name="Kunkel D.D."/>
            <person name="Foster J.S."/>
            <person name="Shick H."/>
            <person name="Christensen S."/>
            <person name="Hou S."/>
            <person name="Wan X."/>
            <person name="Donachie S.P."/>
        </authorList>
    </citation>
    <scope>NUCLEOTIDE SEQUENCE [LARGE SCALE GENOMIC DNA]</scope>
    <source>
        <strain evidence="3">JS</strain>
    </source>
</reference>
<proteinExistence type="predicted"/>
<organism evidence="2 3">
    <name type="scientific">Gloeobacter kilaueensis (strain ATCC BAA-2537 / CCAP 1431/1 / ULC 316 / JS1)</name>
    <dbReference type="NCBI Taxonomy" id="1183438"/>
    <lineage>
        <taxon>Bacteria</taxon>
        <taxon>Bacillati</taxon>
        <taxon>Cyanobacteriota</taxon>
        <taxon>Cyanophyceae</taxon>
        <taxon>Gloeobacterales</taxon>
        <taxon>Gloeobacteraceae</taxon>
        <taxon>Gloeobacter</taxon>
    </lineage>
</organism>
<name>U5QIG4_GLOK1</name>
<dbReference type="AlphaFoldDB" id="U5QIG4"/>
<keyword evidence="1" id="KW-0812">Transmembrane</keyword>
<evidence type="ECO:0008006" key="4">
    <source>
        <dbReference type="Google" id="ProtNLM"/>
    </source>
</evidence>
<dbReference type="EMBL" id="CP003587">
    <property type="protein sequence ID" value="AGY57384.1"/>
    <property type="molecule type" value="Genomic_DNA"/>
</dbReference>
<dbReference type="KEGG" id="glj:GKIL_1138"/>
<evidence type="ECO:0000256" key="1">
    <source>
        <dbReference type="SAM" id="Phobius"/>
    </source>
</evidence>
<keyword evidence="1" id="KW-0472">Membrane</keyword>
<dbReference type="eggNOG" id="COG1848">
    <property type="taxonomic scope" value="Bacteria"/>
</dbReference>
<gene>
    <name evidence="2" type="ORF">GKIL_1138</name>
</gene>
<dbReference type="HOGENOM" id="CLU_134923_0_0_3"/>
<keyword evidence="3" id="KW-1185">Reference proteome</keyword>
<sequence length="126" mass="14640">MIDELIQKYGTRGLFIDSNILLLLFVGSYDRRLITKYKRLSTFDQNSFEVLVKIVALFSKLITTPNVLTEVSNLSNQLPIENMQSYFQRFSTLLINLEEQYISSHELSIRTDFPRFGLTDSSIIHI</sequence>
<protein>
    <recommendedName>
        <fullName evidence="4">PIN domain-containing protein</fullName>
    </recommendedName>
</protein>
<feature type="transmembrane region" description="Helical" evidence="1">
    <location>
        <begin position="12"/>
        <end position="29"/>
    </location>
</feature>
<accession>U5QIG4</accession>
<keyword evidence="1" id="KW-1133">Transmembrane helix</keyword>